<sequence length="115" mass="13469">MDNNQYDQFQRRQSFENWEEVRTSLDQDQEQPLLYQIAETQSMASNSTLATAIRAITLTPNDGIPTFTQDMLGEFKRQLNRKAKTATIKKLQQFQDSLDYIRYKRFSTATPEPII</sequence>
<protein>
    <submittedName>
        <fullName evidence="1">Unnamed protein product</fullName>
    </submittedName>
</protein>
<gene>
    <name evidence="1" type="ORF">Amon02_000252400</name>
</gene>
<organism evidence="1 2">
    <name type="scientific">Ambrosiozyma monospora</name>
    <name type="common">Yeast</name>
    <name type="synonym">Endomycopsis monosporus</name>
    <dbReference type="NCBI Taxonomy" id="43982"/>
    <lineage>
        <taxon>Eukaryota</taxon>
        <taxon>Fungi</taxon>
        <taxon>Dikarya</taxon>
        <taxon>Ascomycota</taxon>
        <taxon>Saccharomycotina</taxon>
        <taxon>Pichiomycetes</taxon>
        <taxon>Pichiales</taxon>
        <taxon>Pichiaceae</taxon>
        <taxon>Ambrosiozyma</taxon>
    </lineage>
</organism>
<reference evidence="1" key="1">
    <citation type="submission" date="2023-04" db="EMBL/GenBank/DDBJ databases">
        <title>Ambrosiozyma monospora NBRC 10751.</title>
        <authorList>
            <person name="Ichikawa N."/>
            <person name="Sato H."/>
            <person name="Tonouchi N."/>
        </authorList>
    </citation>
    <scope>NUCLEOTIDE SEQUENCE</scope>
    <source>
        <strain evidence="1">NBRC 10751</strain>
    </source>
</reference>
<dbReference type="EMBL" id="BSXS01001468">
    <property type="protein sequence ID" value="GME76270.1"/>
    <property type="molecule type" value="Genomic_DNA"/>
</dbReference>
<proteinExistence type="predicted"/>
<comment type="caution">
    <text evidence="1">The sequence shown here is derived from an EMBL/GenBank/DDBJ whole genome shotgun (WGS) entry which is preliminary data.</text>
</comment>
<accession>A0ACB5SXQ3</accession>
<keyword evidence="2" id="KW-1185">Reference proteome</keyword>
<evidence type="ECO:0000313" key="1">
    <source>
        <dbReference type="EMBL" id="GME76270.1"/>
    </source>
</evidence>
<evidence type="ECO:0000313" key="2">
    <source>
        <dbReference type="Proteomes" id="UP001165064"/>
    </source>
</evidence>
<dbReference type="Proteomes" id="UP001165064">
    <property type="component" value="Unassembled WGS sequence"/>
</dbReference>
<name>A0ACB5SXQ3_AMBMO</name>